<protein>
    <submittedName>
        <fullName evidence="2">HpsJ family protein</fullName>
    </submittedName>
</protein>
<gene>
    <name evidence="2" type="ORF">ABWT76_002712</name>
</gene>
<organism evidence="2">
    <name type="scientific">Planktothricoides raciborskii GIHE-MW2</name>
    <dbReference type="NCBI Taxonomy" id="2792601"/>
    <lineage>
        <taxon>Bacteria</taxon>
        <taxon>Bacillati</taxon>
        <taxon>Cyanobacteriota</taxon>
        <taxon>Cyanophyceae</taxon>
        <taxon>Oscillatoriophycideae</taxon>
        <taxon>Oscillatoriales</taxon>
        <taxon>Oscillatoriaceae</taxon>
        <taxon>Planktothricoides</taxon>
    </lineage>
</organism>
<dbReference type="NCBIfam" id="NF038305">
    <property type="entry name" value="HpsJ_fam"/>
    <property type="match status" value="1"/>
</dbReference>
<name>A0AAU8JLW0_9CYAN</name>
<dbReference type="InterPro" id="IPR047709">
    <property type="entry name" value="HpsJ-like"/>
</dbReference>
<feature type="transmembrane region" description="Helical" evidence="1">
    <location>
        <begin position="96"/>
        <end position="119"/>
    </location>
</feature>
<reference evidence="2" key="1">
    <citation type="submission" date="2024-07" db="EMBL/GenBank/DDBJ databases">
        <authorList>
            <person name="Kim Y.J."/>
            <person name="Jeong J.Y."/>
        </authorList>
    </citation>
    <scope>NUCLEOTIDE SEQUENCE</scope>
    <source>
        <strain evidence="2">GIHE-MW2</strain>
    </source>
</reference>
<keyword evidence="1" id="KW-1133">Transmembrane helix</keyword>
<accession>A0AAU8JLW0</accession>
<evidence type="ECO:0000256" key="1">
    <source>
        <dbReference type="SAM" id="Phobius"/>
    </source>
</evidence>
<dbReference type="RefSeq" id="WP_054469487.1">
    <property type="nucleotide sequence ID" value="NZ_CP159837.1"/>
</dbReference>
<feature type="transmembrane region" description="Helical" evidence="1">
    <location>
        <begin position="32"/>
        <end position="55"/>
    </location>
</feature>
<evidence type="ECO:0000313" key="2">
    <source>
        <dbReference type="EMBL" id="XCM39759.1"/>
    </source>
</evidence>
<feature type="transmembrane region" description="Helical" evidence="1">
    <location>
        <begin position="222"/>
        <end position="243"/>
    </location>
</feature>
<keyword evidence="1" id="KW-0472">Membrane</keyword>
<sequence length="246" mass="27898">MSDSNINQLQESVEDIRQFGFSLLRSATLFRWIGYGLLIFSLFDTIAIFIPPSLLDPVWEFQTIGQLVERVPVPLIGMVLVFYGEKLGRKKWEITLVKLLSWLTVLFAVIFFLLAPLGIVNTVRLNNRSNAQIDTEMKQRTEQIAQVKDLLAKASSPAEMRELISRLDTQGRAPNITDSQQLDEIKKQVSEVIDQAETTMQTQAQEAKSNRQMNLFKNSVKWNLGALVAGALFVFLFTGTAWARKM</sequence>
<keyword evidence="1" id="KW-0812">Transmembrane</keyword>
<proteinExistence type="predicted"/>
<dbReference type="EMBL" id="CP159837">
    <property type="protein sequence ID" value="XCM39759.1"/>
    <property type="molecule type" value="Genomic_DNA"/>
</dbReference>
<dbReference type="AlphaFoldDB" id="A0AAU8JLW0"/>